<comment type="caution">
    <text evidence="5">The sequence shown here is derived from an EMBL/GenBank/DDBJ whole genome shotgun (WGS) entry which is preliminary data.</text>
</comment>
<protein>
    <submittedName>
        <fullName evidence="5">Peptide synthetase</fullName>
    </submittedName>
</protein>
<dbReference type="Proteomes" id="UP000699042">
    <property type="component" value="Unassembled WGS sequence"/>
</dbReference>
<dbReference type="FunFam" id="3.40.50.12780:FF:000014">
    <property type="entry name" value="Nonribosomal peptide synthetase 1"/>
    <property type="match status" value="1"/>
</dbReference>
<dbReference type="GO" id="GO:0005737">
    <property type="term" value="C:cytoplasm"/>
    <property type="evidence" value="ECO:0007669"/>
    <property type="project" value="TreeGrafter"/>
</dbReference>
<dbReference type="FunFam" id="3.30.300.30:FF:000015">
    <property type="entry name" value="Nonribosomal peptide synthase SidD"/>
    <property type="match status" value="2"/>
</dbReference>
<accession>A0A9P7R236</accession>
<dbReference type="SMART" id="SM00823">
    <property type="entry name" value="PKS_PP"/>
    <property type="match status" value="1"/>
</dbReference>
<dbReference type="InterPro" id="IPR001242">
    <property type="entry name" value="Condensation_dom"/>
</dbReference>
<evidence type="ECO:0000256" key="2">
    <source>
        <dbReference type="ARBA" id="ARBA00022553"/>
    </source>
</evidence>
<keyword evidence="6" id="KW-1185">Reference proteome</keyword>
<evidence type="ECO:0000313" key="5">
    <source>
        <dbReference type="EMBL" id="KAG7048152.1"/>
    </source>
</evidence>
<dbReference type="Pfam" id="PF00550">
    <property type="entry name" value="PP-binding"/>
    <property type="match status" value="2"/>
</dbReference>
<dbReference type="PROSITE" id="PS50075">
    <property type="entry name" value="CARRIER"/>
    <property type="match status" value="2"/>
</dbReference>
<dbReference type="Gene3D" id="3.30.300.30">
    <property type="match status" value="2"/>
</dbReference>
<dbReference type="SUPFAM" id="SSF52777">
    <property type="entry name" value="CoA-dependent acyltransferases"/>
    <property type="match status" value="8"/>
</dbReference>
<dbReference type="PROSITE" id="PS00455">
    <property type="entry name" value="AMP_BINDING"/>
    <property type="match status" value="2"/>
</dbReference>
<name>A0A9P7R236_9PEZI</name>
<keyword evidence="3" id="KW-0436">Ligase</keyword>
<dbReference type="Gene3D" id="1.10.1200.10">
    <property type="entry name" value="ACP-like"/>
    <property type="match status" value="2"/>
</dbReference>
<sequence length="3233" mass="359124">MAATAVPEGTTQVVFSQLRTFISNILTIPVENIEDTSSFVTLGGDSFKAVHLYQKCAEQGLGVRFQDLLHRSLKEVASLASSNQAGCSSTEQLRQGDGIFPQMPPDYDFTRIFRELREKHNVSDDAVEDVYPCSPMQESMYIGQKMVSKRLYRTRGLFETEAEFDLDHFQTCWNDIIHRHQTLRTIYVDTSDTASGRLLDAVVLKSQPEPLVIDHVKDLEEIRRQFAIGDLGTVNTDEERHQHHITVYIDIQNPGRVLFQMDLNHLTVDGSSLIIIVDELVKGLQGSRLLGQAPGYGRYIDYLQTQTDEDGALDYWIDYLDGTEPCFFPVMNDHQAGGAGSFHVTVMPLDVGLDDIRVFCQKHNATISNVLQAVWALVLHTYTGDPDICFGYLSSGRSLPIPGVSQIVGPMMNLLVCRVGGIDDISLEGLLHTVREDFLNALPHQCFSIGKVQRILGTNETKLFNTIITSYYSPSMSDATSSTFFKLISSHNASDFDIVLKAVYSDSEIRVRLAYSTATLSSAMASNVSHTFSSILSRLIGIDDAQVTVKTTTAISRWDMQQVGKWNSRMHAPPPDPRLTCIHHLIENQVRLQPEAQAIHSWDGHMTYKELDEAASIVAQEILQRGIGPGAFVALCFEKSKWYSIALLGVLKSGNAFAPVDISNPETRRQEILQQLGISPRSGLVICSRQQAPSIRHLAGQVLQLDVDRVSPLQDEPIPLPSISSDSPAYVIFTSGSTGRPKGVVVEHRAYAYAAQAHSDGIHINSASRVLQFASYGFDTSMEDHLTTLAVGACLCVPHEDDRLSCPDLARFASASGANWAHLTPSFAEMFTPAILPTMRTMVLGGEAMTAKNIQSWACRSHTELIQVYGPSECSVTSTISPPFTKDISPTNIGFAVPGCAAYVARPDNSSILQAIGALGELLMEGPILARGYLGDPTQTSISFVEGLDWAPGRRLYKTGDLVKYDSAGQLHFVGRRDGQVKLRGQRIELGEIERHLVLEPRVQHCLAVVPKSGPCAKRLVAVVMLSGSIVSPPSSMSTSPIKILDAPWLEHINCMRGFLLDKLPPYMNPELWFFLESLPRNSSGKLDRKGLIQYLERLTPDDFAGLLPRMDDNSTERDGTELETRLRSIWSEALNVGEDEIRWNTSFYHLGEFISINIARFPRGLSNYPGGDSISAMTISSLARQTGMNISAADILRYRSIERLAKSIGAAASPSPSQVDTSIDPAGPQAFILSPIQKLHFHTSPEGDDLDQQTMVVEVTQAVDQQELLAALESLFKAHPMLCAQFKCRDGEWTQCLPARSAISVVDYCRMRFHSRRHLDYVVECVSEAKRSIHLSNGPLVAVDLFESRGRTLLSMTIHHLVVDAVSWRILLRELELYLLFKTPIADEATSFQHWTLEQHRFSSNLLPQNVVPPSAHALVTDLSFWGMADERNCFGDCVSHTITLDSFISEQLVPAQGVPVRGAHDLLLASVIDSFVEIFGRSPGLFSECHGREIFIPEVDPSTTVGWFTTFSPMIANSHGNILNDISEFRNNVPLNGLAYFASRFLSKAGKKAFEHHHPMEVTLNYLGVFQQFEKDGSLFKRCSDEIQDKISGLRNQQRAGSSRYALISILASIKDNKLSLQVEWNSRMHHQDLLVGWLHQFEQSLRTFASGLADEHERLPPSPSEPLVTSVGLQHKDLKAVLNLAQSRLGITPNEIESVIPCSPIQDSLILSQLKSTSNQYSQHFLFKLSGSIPLNPDDLSAAWKQVVATHQILRTVFIEDAAGRFLQLALKAVDIDIKVHKLRSESDLPALWAEQSSSVASKPLCGKVLHKLQLYTADDGSVYCLLDKNHVITDGTTSRLLIRNFLAALDNRPLQEICPYSNYIDYVEKQDAYEIAQYWCRYLDGAPSCLLPVLRQHRPPSVQTLEFTRTSSTFPKSELSSACRKWDLTIPIIFQAAWSMILSTYLHSDDVVFGLLGHGRDIPIPGASEIVGPMANVIPVRVQISPETTVSKILTRLQEDNIDHLTKQTISLARIQHAARRSGEALFNTIFNFQKTTATLGSERIKSELLFVHDTSEYDTALCITEDQEQFHITIETATYFMSEVQAERILAVYLNAVQAIIDDSEAQISKICLTSALDEKQIQEWNSSPLEINGCCIHDMISETVNRQPLRPAICAWDGDLSYAEVDSLSTNLASRLQAMGVVPEDIVVLCFEKSLWAVVSMLAVAKSGAAFVHIDPNGADKRNKSVVEQTGARIGLSSSKQYDKLTSLVETLVVVDKTSMENSSKSAISLTHSVTPLNTLYIIFTSGTTGTPKGVVIQHKSFCSAVAYNTSWLQIKPESRVLQFTNFCFDASLEEIFTVLAAGGCICIPSEEERMSDIPGFVARKRVNWAAFTPSFLRTLDPDDLESVKFITVHAEPMSQDLVARWAGKIHMRPSYGPTECSVTSTIGAPFKVDTVATNIGWPVGCRAWVVHPENHHILMPVGAVGELLLEGPIVGKGYLNDDIKTAIAFIEPPSWASDKSSSLEGDRGTRRLYKTGDLVRYAEDGSLFIQRRKDHSQVKIRGQRVELGEIQYHLNNLSETIVHSMVLVPKSGKLKGRLVAVVSLTVLSSNLETRDYSQDITIVEKDNLSQEMRQRLADALNSMTSALERDLPQYMIPETWLIVKSLPVQLSLKLDRQRVMSWVGQIDHQTLLAALDLHQKGDSYHESGSLTEETLRCMWAEILGLDPHQIGLEQSFFRLGGDSIYAMQAMRLCKAAGLDVTTQDVLANPTIRLLASKIAKRATRPETNHALPRIASQSAPVPRSVLAPDNVETVSPCSPFQNRMYQAFLSKPQRPYLFNSLVLLNAIQGSPSVDTGALLGAWQQTIIRHAILRTVFIHDLASGAIFQRVLKDHKADIAVLNVSSVEEATKEAELHLNAVRSNLFKDDSPPVSVRLFVSSYGEIFVHFVMGHILIDHVSLAHVFRDFVTLYRGQIPGARPPIGFHDYIEHINCERDLRASSEYWVDKLRGVKPYMVPIETMVGSGPDPHTMGSIDFVVNITVEMKRFLCEVGVTLSNVLQFAWAMLLHVYTGHSTVCFGHLVSDRDIDLPHADEVVGPMLSMMIACATLDDTTMIIQALQAFQDENIRGLNHKTFDLTEVERHLGCEGTGLFNTLVNYRKVKYSDDDVEIGFRSIWKQDPHEANRQQLLVLAFNEGPSRLDATLTYFESLFSETTVKTLTQTYRRLLDLLIDQQSQTVGDIKATLTS</sequence>
<dbReference type="InterPro" id="IPR020845">
    <property type="entry name" value="AMP-binding_CS"/>
</dbReference>
<dbReference type="GO" id="GO:0031177">
    <property type="term" value="F:phosphopantetheine binding"/>
    <property type="evidence" value="ECO:0007669"/>
    <property type="project" value="InterPro"/>
</dbReference>
<dbReference type="GO" id="GO:0043041">
    <property type="term" value="P:amino acid activation for nonribosomal peptide biosynthetic process"/>
    <property type="evidence" value="ECO:0007669"/>
    <property type="project" value="TreeGrafter"/>
</dbReference>
<dbReference type="SMART" id="SM01294">
    <property type="entry name" value="PKS_PP_betabranch"/>
    <property type="match status" value="1"/>
</dbReference>
<evidence type="ECO:0000259" key="4">
    <source>
        <dbReference type="PROSITE" id="PS50075"/>
    </source>
</evidence>
<dbReference type="InterPro" id="IPR010071">
    <property type="entry name" value="AA_adenyl_dom"/>
</dbReference>
<proteinExistence type="predicted"/>
<dbReference type="EMBL" id="JAESDN010000006">
    <property type="protein sequence ID" value="KAG7048152.1"/>
    <property type="molecule type" value="Genomic_DNA"/>
</dbReference>
<dbReference type="Pfam" id="PF00668">
    <property type="entry name" value="Condensation"/>
    <property type="match status" value="4"/>
</dbReference>
<evidence type="ECO:0000256" key="1">
    <source>
        <dbReference type="ARBA" id="ARBA00022450"/>
    </source>
</evidence>
<dbReference type="SUPFAM" id="SSF56801">
    <property type="entry name" value="Acetyl-CoA synthetase-like"/>
    <property type="match status" value="2"/>
</dbReference>
<dbReference type="InterPro" id="IPR045851">
    <property type="entry name" value="AMP-bd_C_sf"/>
</dbReference>
<evidence type="ECO:0000313" key="6">
    <source>
        <dbReference type="Proteomes" id="UP000699042"/>
    </source>
</evidence>
<keyword evidence="1" id="KW-0596">Phosphopantetheine</keyword>
<evidence type="ECO:0000256" key="3">
    <source>
        <dbReference type="ARBA" id="ARBA00022598"/>
    </source>
</evidence>
<dbReference type="CDD" id="cd05918">
    <property type="entry name" value="A_NRPS_SidN3_like"/>
    <property type="match status" value="2"/>
</dbReference>
<dbReference type="InterPro" id="IPR042099">
    <property type="entry name" value="ANL_N_sf"/>
</dbReference>
<dbReference type="Gene3D" id="3.30.559.10">
    <property type="entry name" value="Chloramphenicol acetyltransferase-like domain"/>
    <property type="match status" value="4"/>
</dbReference>
<dbReference type="Pfam" id="PF00501">
    <property type="entry name" value="AMP-binding"/>
    <property type="match status" value="2"/>
</dbReference>
<dbReference type="PANTHER" id="PTHR45527">
    <property type="entry name" value="NONRIBOSOMAL PEPTIDE SYNTHETASE"/>
    <property type="match status" value="1"/>
</dbReference>
<dbReference type="InterPro" id="IPR020806">
    <property type="entry name" value="PKS_PP-bd"/>
</dbReference>
<keyword evidence="2" id="KW-0597">Phosphoprotein</keyword>
<dbReference type="CDD" id="cd19542">
    <property type="entry name" value="CT_NRPS-like"/>
    <property type="match status" value="2"/>
</dbReference>
<dbReference type="InterPro" id="IPR000873">
    <property type="entry name" value="AMP-dep_synth/lig_dom"/>
</dbReference>
<dbReference type="SUPFAM" id="SSF47336">
    <property type="entry name" value="ACP-like"/>
    <property type="match status" value="3"/>
</dbReference>
<feature type="domain" description="Carrier" evidence="4">
    <location>
        <begin position="2693"/>
        <end position="2769"/>
    </location>
</feature>
<dbReference type="Gene3D" id="3.40.50.12780">
    <property type="entry name" value="N-terminal domain of ligase-like"/>
    <property type="match status" value="2"/>
</dbReference>
<dbReference type="PANTHER" id="PTHR45527:SF12">
    <property type="entry name" value="NONRIBOSOMAL PEPTIDE SYNTHETASE IVOA"/>
    <property type="match status" value="1"/>
</dbReference>
<dbReference type="GO" id="GO:0044550">
    <property type="term" value="P:secondary metabolite biosynthetic process"/>
    <property type="evidence" value="ECO:0007669"/>
    <property type="project" value="TreeGrafter"/>
</dbReference>
<dbReference type="NCBIfam" id="TIGR01733">
    <property type="entry name" value="AA-adenyl-dom"/>
    <property type="match status" value="2"/>
</dbReference>
<dbReference type="Gene3D" id="3.30.559.30">
    <property type="entry name" value="Nonribosomal peptide synthetase, condensation domain"/>
    <property type="match status" value="4"/>
</dbReference>
<dbReference type="InterPro" id="IPR023213">
    <property type="entry name" value="CAT-like_dom_sf"/>
</dbReference>
<feature type="domain" description="Carrier" evidence="4">
    <location>
        <begin position="1121"/>
        <end position="1213"/>
    </location>
</feature>
<dbReference type="GO" id="GO:0016874">
    <property type="term" value="F:ligase activity"/>
    <property type="evidence" value="ECO:0007669"/>
    <property type="project" value="UniProtKB-KW"/>
</dbReference>
<dbReference type="InterPro" id="IPR009081">
    <property type="entry name" value="PP-bd_ACP"/>
</dbReference>
<organism evidence="5 6">
    <name type="scientific">Colletotrichum scovillei</name>
    <dbReference type="NCBI Taxonomy" id="1209932"/>
    <lineage>
        <taxon>Eukaryota</taxon>
        <taxon>Fungi</taxon>
        <taxon>Dikarya</taxon>
        <taxon>Ascomycota</taxon>
        <taxon>Pezizomycotina</taxon>
        <taxon>Sordariomycetes</taxon>
        <taxon>Hypocreomycetidae</taxon>
        <taxon>Glomerellales</taxon>
        <taxon>Glomerellaceae</taxon>
        <taxon>Colletotrichum</taxon>
        <taxon>Colletotrichum acutatum species complex</taxon>
    </lineage>
</organism>
<reference evidence="5" key="1">
    <citation type="submission" date="2021-05" db="EMBL/GenBank/DDBJ databases">
        <title>Comparative genomics of three Colletotrichum scovillei strains and genetic complementation revealed genes involved fungal growth and virulence on chili pepper.</title>
        <authorList>
            <person name="Hsieh D.-K."/>
            <person name="Chuang S.-C."/>
            <person name="Chen C.-Y."/>
            <person name="Chao Y.-T."/>
            <person name="Lu M.-Y.J."/>
            <person name="Lee M.-H."/>
            <person name="Shih M.-C."/>
        </authorList>
    </citation>
    <scope>NUCLEOTIDE SEQUENCE</scope>
    <source>
        <strain evidence="5">Coll-153</strain>
    </source>
</reference>
<gene>
    <name evidence="5" type="ORF">JMJ77_013799</name>
</gene>
<dbReference type="InterPro" id="IPR036736">
    <property type="entry name" value="ACP-like_sf"/>
</dbReference>